<dbReference type="GO" id="GO:0010181">
    <property type="term" value="F:FMN binding"/>
    <property type="evidence" value="ECO:0007669"/>
    <property type="project" value="InterPro"/>
</dbReference>
<dbReference type="RefSeq" id="WP_043189721.1">
    <property type="nucleotide sequence ID" value="NZ_CP009533.1"/>
</dbReference>
<comment type="cofactor">
    <cofactor evidence="1">
        <name>FMN</name>
        <dbReference type="ChEBI" id="CHEBI:58210"/>
    </cofactor>
</comment>
<dbReference type="eggNOG" id="COG1902">
    <property type="taxonomic scope" value="Bacteria"/>
</dbReference>
<dbReference type="PANTHER" id="PTHR43303:SF4">
    <property type="entry name" value="NADPH DEHYDROGENASE C23G7.10C-RELATED"/>
    <property type="match status" value="1"/>
</dbReference>
<evidence type="ECO:0000313" key="7">
    <source>
        <dbReference type="EMBL" id="AIS17833.1"/>
    </source>
</evidence>
<protein>
    <submittedName>
        <fullName evidence="7">NADH:flavin oxidoreductase</fullName>
    </submittedName>
</protein>
<reference evidence="7 8" key="1">
    <citation type="journal article" date="2015" name="J. Biotechnol.">
        <title>Complete genome sequence of Pseudomonas rhizosphaerae IH5T (=DSM 16299T), a phosphate-solubilizing rhizobacterium for bacterial biofertilizer.</title>
        <authorList>
            <person name="Kwak Y."/>
            <person name="Jung B.K."/>
            <person name="Shin J.H."/>
        </authorList>
    </citation>
    <scope>NUCLEOTIDE SEQUENCE [LARGE SCALE GENOMIC DNA]</scope>
    <source>
        <strain evidence="7">DSM 16299</strain>
    </source>
</reference>
<evidence type="ECO:0000259" key="6">
    <source>
        <dbReference type="Pfam" id="PF00724"/>
    </source>
</evidence>
<dbReference type="GO" id="GO:0050661">
    <property type="term" value="F:NADP binding"/>
    <property type="evidence" value="ECO:0007669"/>
    <property type="project" value="InterPro"/>
</dbReference>
<dbReference type="OrthoDB" id="8523426at2"/>
<dbReference type="Proteomes" id="UP000029499">
    <property type="component" value="Chromosome"/>
</dbReference>
<keyword evidence="5" id="KW-0560">Oxidoreductase</keyword>
<proteinExistence type="predicted"/>
<dbReference type="CDD" id="cd02932">
    <property type="entry name" value="OYE_YqiM_FMN"/>
    <property type="match status" value="1"/>
</dbReference>
<evidence type="ECO:0000256" key="1">
    <source>
        <dbReference type="ARBA" id="ARBA00001917"/>
    </source>
</evidence>
<dbReference type="HOGENOM" id="CLU_012153_2_0_6"/>
<dbReference type="SUPFAM" id="SSF51395">
    <property type="entry name" value="FMN-linked oxidoreductases"/>
    <property type="match status" value="1"/>
</dbReference>
<dbReference type="InterPro" id="IPR013785">
    <property type="entry name" value="Aldolase_TIM"/>
</dbReference>
<name>A0A089YN44_9PSED</name>
<dbReference type="InterPro" id="IPR044152">
    <property type="entry name" value="YqjM-like"/>
</dbReference>
<accession>A0A089YN44</accession>
<organism evidence="7 8">
    <name type="scientific">Pseudomonas rhizosphaerae</name>
    <dbReference type="NCBI Taxonomy" id="216142"/>
    <lineage>
        <taxon>Bacteria</taxon>
        <taxon>Pseudomonadati</taxon>
        <taxon>Pseudomonadota</taxon>
        <taxon>Gammaproteobacteria</taxon>
        <taxon>Pseudomonadales</taxon>
        <taxon>Pseudomonadaceae</taxon>
        <taxon>Pseudomonas</taxon>
    </lineage>
</organism>
<evidence type="ECO:0000313" key="8">
    <source>
        <dbReference type="Proteomes" id="UP000029499"/>
    </source>
</evidence>
<dbReference type="KEGG" id="prh:LT40_10710"/>
<dbReference type="EMBL" id="CP009533">
    <property type="protein sequence ID" value="AIS17833.1"/>
    <property type="molecule type" value="Genomic_DNA"/>
</dbReference>
<dbReference type="Gene3D" id="3.20.20.70">
    <property type="entry name" value="Aldolase class I"/>
    <property type="match status" value="1"/>
</dbReference>
<dbReference type="AlphaFoldDB" id="A0A089YN44"/>
<evidence type="ECO:0000256" key="4">
    <source>
        <dbReference type="ARBA" id="ARBA00022857"/>
    </source>
</evidence>
<dbReference type="GO" id="GO:0003959">
    <property type="term" value="F:NADPH dehydrogenase activity"/>
    <property type="evidence" value="ECO:0007669"/>
    <property type="project" value="InterPro"/>
</dbReference>
<keyword evidence="8" id="KW-1185">Reference proteome</keyword>
<evidence type="ECO:0000256" key="3">
    <source>
        <dbReference type="ARBA" id="ARBA00022643"/>
    </source>
</evidence>
<sequence length="364" mass="39971">MASLFDPLAVKGVTLRNRIVASPMCQYQARDGLLNEWHQAHYTLLARGGAGLVIVEATAVAPEGRITPGDAGLWSNEHVPGFAAVAASIKAAGSVPGIQIGHAGRKAGCTPPWEGGAPLERFDPQAWTPVAPSPLPYVPGSDYVPAELTQDQILVTQQDFVDAAIRARQAGFEWLELHFAHGFLGQTFLSPQSNVREDQYGGPLENRARFLLETLKAVREVWPEHLPLTMRLGVTEFGENTHHSFSESLQLLKWAKEAGLDLVDVGLALACANDPVPWGPNFMVPYAERVRLETGLLVATSWMITDPKEADAFVREHKLDLVFFARTLLANPHWPFHAARELGIEKPEAVLPTPYAFWLQNWSA</sequence>
<gene>
    <name evidence="7" type="ORF">LT40_10710</name>
</gene>
<feature type="domain" description="NADH:flavin oxidoreductase/NADH oxidase N-terminal" evidence="6">
    <location>
        <begin position="3"/>
        <end position="342"/>
    </location>
</feature>
<dbReference type="Pfam" id="PF00724">
    <property type="entry name" value="Oxidored_FMN"/>
    <property type="match status" value="1"/>
</dbReference>
<keyword evidence="3" id="KW-0288">FMN</keyword>
<evidence type="ECO:0000256" key="5">
    <source>
        <dbReference type="ARBA" id="ARBA00023002"/>
    </source>
</evidence>
<evidence type="ECO:0000256" key="2">
    <source>
        <dbReference type="ARBA" id="ARBA00022630"/>
    </source>
</evidence>
<keyword evidence="4" id="KW-0521">NADP</keyword>
<dbReference type="PANTHER" id="PTHR43303">
    <property type="entry name" value="NADPH DEHYDROGENASE C23G7.10C-RELATED"/>
    <property type="match status" value="1"/>
</dbReference>
<keyword evidence="2" id="KW-0285">Flavoprotein</keyword>
<dbReference type="InterPro" id="IPR001155">
    <property type="entry name" value="OxRdtase_FMN_N"/>
</dbReference>